<name>A0AA88YJD2_PINIB</name>
<evidence type="ECO:0000313" key="3">
    <source>
        <dbReference type="EMBL" id="KAK3106660.1"/>
    </source>
</evidence>
<proteinExistence type="predicted"/>
<dbReference type="SUPFAM" id="SSF57845">
    <property type="entry name" value="B-box zinc-binding domain"/>
    <property type="match status" value="1"/>
</dbReference>
<dbReference type="AlphaFoldDB" id="A0AA88YJD2"/>
<dbReference type="InterPro" id="IPR000315">
    <property type="entry name" value="Znf_B-box"/>
</dbReference>
<protein>
    <recommendedName>
        <fullName evidence="2">B box-type domain-containing protein</fullName>
    </recommendedName>
</protein>
<keyword evidence="1" id="KW-0479">Metal-binding</keyword>
<sequence>MRRGELLDNKSQLASCYFYFDILFCTSSIGRAKAGLDELEVYLIEYDTKRRISGYGEESEGHECCKRKPKLYCVTCCGNFEFCIKCGNSHSEKIPKHDVIACSNRQIRCRKHDTFPIRWFCCFCQDYICDSCITLNRDAGGHAGHALQNLCDRILDLSSSLKSLLGELTFTFEKLKIEMKGLDELKETMMESVSIDEDMRKKKIKDIENDREKKLLELNSNRKRIRDITGGDIKILEIYVRKYIGQVNP</sequence>
<reference evidence="3" key="1">
    <citation type="submission" date="2019-08" db="EMBL/GenBank/DDBJ databases">
        <title>The improved chromosome-level genome for the pearl oyster Pinctada fucata martensii using PacBio sequencing and Hi-C.</title>
        <authorList>
            <person name="Zheng Z."/>
        </authorList>
    </citation>
    <scope>NUCLEOTIDE SEQUENCE</scope>
    <source>
        <strain evidence="3">ZZ-2019</strain>
        <tissue evidence="3">Adductor muscle</tissue>
    </source>
</reference>
<dbReference type="Pfam" id="PF00643">
    <property type="entry name" value="zf-B_box"/>
    <property type="match status" value="1"/>
</dbReference>
<dbReference type="PROSITE" id="PS50119">
    <property type="entry name" value="ZF_BBOX"/>
    <property type="match status" value="1"/>
</dbReference>
<keyword evidence="1" id="KW-0863">Zinc-finger</keyword>
<dbReference type="EMBL" id="VSWD01000003">
    <property type="protein sequence ID" value="KAK3106660.1"/>
    <property type="molecule type" value="Genomic_DNA"/>
</dbReference>
<evidence type="ECO:0000256" key="1">
    <source>
        <dbReference type="PROSITE-ProRule" id="PRU00024"/>
    </source>
</evidence>
<keyword evidence="1" id="KW-0862">Zinc</keyword>
<comment type="caution">
    <text evidence="3">The sequence shown here is derived from an EMBL/GenBank/DDBJ whole genome shotgun (WGS) entry which is preliminary data.</text>
</comment>
<organism evidence="3 4">
    <name type="scientific">Pinctada imbricata</name>
    <name type="common">Atlantic pearl-oyster</name>
    <name type="synonym">Pinctada martensii</name>
    <dbReference type="NCBI Taxonomy" id="66713"/>
    <lineage>
        <taxon>Eukaryota</taxon>
        <taxon>Metazoa</taxon>
        <taxon>Spiralia</taxon>
        <taxon>Lophotrochozoa</taxon>
        <taxon>Mollusca</taxon>
        <taxon>Bivalvia</taxon>
        <taxon>Autobranchia</taxon>
        <taxon>Pteriomorphia</taxon>
        <taxon>Pterioida</taxon>
        <taxon>Pterioidea</taxon>
        <taxon>Pteriidae</taxon>
        <taxon>Pinctada</taxon>
    </lineage>
</organism>
<evidence type="ECO:0000259" key="2">
    <source>
        <dbReference type="PROSITE" id="PS50119"/>
    </source>
</evidence>
<evidence type="ECO:0000313" key="4">
    <source>
        <dbReference type="Proteomes" id="UP001186944"/>
    </source>
</evidence>
<accession>A0AA88YJD2</accession>
<dbReference type="Gene3D" id="3.30.160.60">
    <property type="entry name" value="Classic Zinc Finger"/>
    <property type="match status" value="1"/>
</dbReference>
<dbReference type="Proteomes" id="UP001186944">
    <property type="component" value="Unassembled WGS sequence"/>
</dbReference>
<gene>
    <name evidence="3" type="ORF">FSP39_024739</name>
</gene>
<keyword evidence="4" id="KW-1185">Reference proteome</keyword>
<feature type="domain" description="B box-type" evidence="2">
    <location>
        <begin position="104"/>
        <end position="150"/>
    </location>
</feature>
<dbReference type="GO" id="GO:0008270">
    <property type="term" value="F:zinc ion binding"/>
    <property type="evidence" value="ECO:0007669"/>
    <property type="project" value="UniProtKB-KW"/>
</dbReference>